<dbReference type="RefSeq" id="XP_026635860.1">
    <property type="nucleotide sequence ID" value="XM_026780059.1"/>
</dbReference>
<sequence length="363" mass="38934">MAFLPTAAHTGHILGEGTGMEGSLHRLLGDCQVPVTLKSRTVEQRLRGRDPSWKPNSWLTPEPLGPGGGRPLSPGRASEHVQTGRPFARSAPAARSTPRPRLSSEPAGSATAQRGSPQPRGTVRRGPGSVGVLATGAGGVRASGLRALRGCGLGAPEGGRPSRQRSRGGDIRQNLLPLSRSVPKPGFRSAQGFLQSLGELEHRQRQNRNFSALQPYPGTRPTHSIAGYFPDRMDTLGTPLYFCHLISPVTAEGTFWTSGLLLNVGLSSSSSARKVQHNQKIDGRWSHMTESQRPALASLGDSPLWSVPLLFLLPLLVLQPQLGPQVPETDEGQENSGMEETVTLRQKLPSRGLWLLEKSNGDI</sequence>
<evidence type="ECO:0000256" key="1">
    <source>
        <dbReference type="SAM" id="MobiDB-lite"/>
    </source>
</evidence>
<name>A0ABM1U1J8_MICOH</name>
<feature type="region of interest" description="Disordered" evidence="1">
    <location>
        <begin position="42"/>
        <end position="136"/>
    </location>
</feature>
<accession>A0ABM1U1J8</accession>
<evidence type="ECO:0000313" key="3">
    <source>
        <dbReference type="RefSeq" id="XP_026635860.1"/>
    </source>
</evidence>
<feature type="compositionally biased region" description="Low complexity" evidence="1">
    <location>
        <begin position="85"/>
        <end position="104"/>
    </location>
</feature>
<dbReference type="GeneID" id="113456291"/>
<feature type="region of interest" description="Disordered" evidence="1">
    <location>
        <begin position="151"/>
        <end position="172"/>
    </location>
</feature>
<reference evidence="3" key="1">
    <citation type="submission" date="2025-08" db="UniProtKB">
        <authorList>
            <consortium name="RefSeq"/>
        </authorList>
    </citation>
    <scope>IDENTIFICATION</scope>
</reference>
<dbReference type="Proteomes" id="UP000694915">
    <property type="component" value="Chromosome 7"/>
</dbReference>
<feature type="compositionally biased region" description="Basic and acidic residues" evidence="1">
    <location>
        <begin position="42"/>
        <end position="52"/>
    </location>
</feature>
<protein>
    <submittedName>
        <fullName evidence="3">Uncharacterized protein LOC113456291</fullName>
    </submittedName>
</protein>
<proteinExistence type="predicted"/>
<gene>
    <name evidence="3" type="primary">LOC113456291</name>
</gene>
<keyword evidence="2" id="KW-1185">Reference proteome</keyword>
<organism evidence="2 3">
    <name type="scientific">Microtus ochrogaster</name>
    <name type="common">Prairie vole</name>
    <dbReference type="NCBI Taxonomy" id="79684"/>
    <lineage>
        <taxon>Eukaryota</taxon>
        <taxon>Metazoa</taxon>
        <taxon>Chordata</taxon>
        <taxon>Craniata</taxon>
        <taxon>Vertebrata</taxon>
        <taxon>Euteleostomi</taxon>
        <taxon>Mammalia</taxon>
        <taxon>Eutheria</taxon>
        <taxon>Euarchontoglires</taxon>
        <taxon>Glires</taxon>
        <taxon>Rodentia</taxon>
        <taxon>Myomorpha</taxon>
        <taxon>Muroidea</taxon>
        <taxon>Cricetidae</taxon>
        <taxon>Arvicolinae</taxon>
        <taxon>Microtus</taxon>
    </lineage>
</organism>
<evidence type="ECO:0000313" key="2">
    <source>
        <dbReference type="Proteomes" id="UP000694915"/>
    </source>
</evidence>